<evidence type="ECO:0000256" key="8">
    <source>
        <dbReference type="ARBA" id="ARBA00023008"/>
    </source>
</evidence>
<dbReference type="GO" id="GO:0046872">
    <property type="term" value="F:metal ion binding"/>
    <property type="evidence" value="ECO:0007669"/>
    <property type="project" value="UniProtKB-KW"/>
</dbReference>
<dbReference type="AlphaFoldDB" id="A0A2U8U9P0"/>
<dbReference type="GO" id="GO:0005576">
    <property type="term" value="C:extracellular region"/>
    <property type="evidence" value="ECO:0007669"/>
    <property type="project" value="UniProtKB-SubCell"/>
</dbReference>
<evidence type="ECO:0000256" key="11">
    <source>
        <dbReference type="ARBA" id="ARBA00023277"/>
    </source>
</evidence>
<keyword evidence="7" id="KW-0560">Oxidoreductase</keyword>
<accession>A0A2U8U9P0</accession>
<dbReference type="InterPro" id="IPR049892">
    <property type="entry name" value="AA9"/>
</dbReference>
<evidence type="ECO:0000256" key="6">
    <source>
        <dbReference type="ARBA" id="ARBA00023001"/>
    </source>
</evidence>
<dbReference type="InterPro" id="IPR005103">
    <property type="entry name" value="AA9_LPMO"/>
</dbReference>
<evidence type="ECO:0000256" key="5">
    <source>
        <dbReference type="ARBA" id="ARBA00022729"/>
    </source>
</evidence>
<evidence type="ECO:0000256" key="2">
    <source>
        <dbReference type="ARBA" id="ARBA00004613"/>
    </source>
</evidence>
<evidence type="ECO:0000256" key="1">
    <source>
        <dbReference type="ARBA" id="ARBA00001973"/>
    </source>
</evidence>
<keyword evidence="4" id="KW-0479">Metal-binding</keyword>
<evidence type="ECO:0000256" key="12">
    <source>
        <dbReference type="ARBA" id="ARBA00023326"/>
    </source>
</evidence>
<comment type="cofactor">
    <cofactor evidence="1">
        <name>Cu(2+)</name>
        <dbReference type="ChEBI" id="CHEBI:29036"/>
    </cofactor>
</comment>
<feature type="domain" description="Auxiliary Activity family 9 catalytic" evidence="17">
    <location>
        <begin position="49"/>
        <end position="122"/>
    </location>
</feature>
<evidence type="ECO:0000256" key="9">
    <source>
        <dbReference type="ARBA" id="ARBA00023033"/>
    </source>
</evidence>
<protein>
    <recommendedName>
        <fullName evidence="15">lytic cellulose monooxygenase (C4-dehydrogenating)</fullName>
        <ecNumber evidence="15">1.14.99.56</ecNumber>
    </recommendedName>
</protein>
<feature type="region of interest" description="Disordered" evidence="16">
    <location>
        <begin position="140"/>
        <end position="166"/>
    </location>
</feature>
<name>A0A2U8U9P0_9FUNG</name>
<evidence type="ECO:0000256" key="15">
    <source>
        <dbReference type="ARBA" id="ARBA00047174"/>
    </source>
</evidence>
<keyword evidence="6" id="KW-0136">Cellulose degradation</keyword>
<evidence type="ECO:0000256" key="13">
    <source>
        <dbReference type="ARBA" id="ARBA00044502"/>
    </source>
</evidence>
<keyword evidence="12" id="KW-0624">Polysaccharide degradation</keyword>
<dbReference type="GO" id="GO:0004497">
    <property type="term" value="F:monooxygenase activity"/>
    <property type="evidence" value="ECO:0007669"/>
    <property type="project" value="UniProtKB-KW"/>
</dbReference>
<keyword evidence="10" id="KW-1015">Disulfide bond</keyword>
<evidence type="ECO:0000256" key="16">
    <source>
        <dbReference type="SAM" id="MobiDB-lite"/>
    </source>
</evidence>
<dbReference type="EC" id="1.14.99.56" evidence="15"/>
<dbReference type="PROSITE" id="PS51257">
    <property type="entry name" value="PROKAR_LIPOPROTEIN"/>
    <property type="match status" value="1"/>
</dbReference>
<evidence type="ECO:0000256" key="7">
    <source>
        <dbReference type="ARBA" id="ARBA00023002"/>
    </source>
</evidence>
<dbReference type="Pfam" id="PF03443">
    <property type="entry name" value="AA9"/>
    <property type="match status" value="1"/>
</dbReference>
<evidence type="ECO:0000256" key="4">
    <source>
        <dbReference type="ARBA" id="ARBA00022723"/>
    </source>
</evidence>
<sequence length="213" mass="22662">MKATTTPQSNGAMNVSSLTTTSLSMLTACDLENTERKPGRKSRILTLPISFPIPKEMADGHYVFRIEHIALHVAGTAGGAQLYIRCADVQITNGGNVVPDQGLVFPGVYKLDSPGLLVEWWRVGNDPHYYTDPAPAVYNFGSGGSPQPTTTVRTTTTTTRAPTTTVRSTTTIPVVRTTTTTTSSVRPTTTTTTSAPTGNCAAKYGQCGTILIH</sequence>
<dbReference type="EMBL" id="MF432139">
    <property type="protein sequence ID" value="AWM99273.1"/>
    <property type="molecule type" value="Genomic_DNA"/>
</dbReference>
<keyword evidence="3" id="KW-0964">Secreted</keyword>
<comment type="similarity">
    <text evidence="13">Belongs to the polysaccharide monooxygenase AA9 family.</text>
</comment>
<evidence type="ECO:0000256" key="10">
    <source>
        <dbReference type="ARBA" id="ARBA00023157"/>
    </source>
</evidence>
<evidence type="ECO:0000256" key="3">
    <source>
        <dbReference type="ARBA" id="ARBA00022525"/>
    </source>
</evidence>
<reference evidence="18" key="1">
    <citation type="submission" date="2017-07" db="EMBL/GenBank/DDBJ databases">
        <title>Origin of fungal plant biomass degrading enzymes: Comparative enzyme profile studies of zoosporic, early lineage fungi.</title>
        <authorList>
            <person name="Lange L."/>
            <person name="Pilgaard B."/>
            <person name="Herbst F.-A."/>
            <person name="Barret K."/>
            <person name="Busk P.K."/>
            <person name="Pedersen A.G."/>
        </authorList>
    </citation>
    <scope>NUCLEOTIDE SEQUENCE</scope>
</reference>
<dbReference type="PANTHER" id="PTHR33353:SF10">
    <property type="entry name" value="ENDO-BETA-1,4-GLUCANASE D"/>
    <property type="match status" value="1"/>
</dbReference>
<organism evidence="18">
    <name type="scientific">Rhizophlyctis rosea</name>
    <dbReference type="NCBI Taxonomy" id="64517"/>
    <lineage>
        <taxon>Eukaryota</taxon>
        <taxon>Fungi</taxon>
        <taxon>Fungi incertae sedis</taxon>
        <taxon>Chytridiomycota</taxon>
        <taxon>Chytridiomycota incertae sedis</taxon>
        <taxon>Chytridiomycetes</taxon>
        <taxon>Rhizophlyctidales</taxon>
        <taxon>Rhizophlyctidaceae</taxon>
        <taxon>Rhizophlyctis</taxon>
    </lineage>
</organism>
<keyword evidence="8" id="KW-0186">Copper</keyword>
<evidence type="ECO:0000256" key="14">
    <source>
        <dbReference type="ARBA" id="ARBA00045077"/>
    </source>
</evidence>
<gene>
    <name evidence="18" type="primary">LPMO9L</name>
</gene>
<dbReference type="GO" id="GO:0030245">
    <property type="term" value="P:cellulose catabolic process"/>
    <property type="evidence" value="ECO:0007669"/>
    <property type="project" value="UniProtKB-KW"/>
</dbReference>
<keyword evidence="9 18" id="KW-0503">Monooxygenase</keyword>
<keyword evidence="11" id="KW-0119">Carbohydrate metabolism</keyword>
<keyword evidence="5" id="KW-0732">Signal</keyword>
<comment type="subcellular location">
    <subcellularLocation>
        <location evidence="2">Secreted</location>
    </subcellularLocation>
</comment>
<feature type="compositionally biased region" description="Low complexity" evidence="16">
    <location>
        <begin position="148"/>
        <end position="166"/>
    </location>
</feature>
<proteinExistence type="inferred from homology"/>
<evidence type="ECO:0000259" key="17">
    <source>
        <dbReference type="Pfam" id="PF03443"/>
    </source>
</evidence>
<dbReference type="PANTHER" id="PTHR33353">
    <property type="entry name" value="PUTATIVE (AFU_ORTHOLOGUE AFUA_1G12560)-RELATED"/>
    <property type="match status" value="1"/>
</dbReference>
<comment type="catalytic activity">
    <reaction evidence="14">
        <text>[(1-&gt;4)-beta-D-glucosyl]n+m + reduced acceptor + O2 = 4-dehydro-beta-D-glucosyl-[(1-&gt;4)-beta-D-glucosyl]n-1 + [(1-&gt;4)-beta-D-glucosyl]m + acceptor + H2O.</text>
        <dbReference type="EC" id="1.14.99.56"/>
    </reaction>
</comment>
<dbReference type="Gene3D" id="2.70.50.70">
    <property type="match status" value="1"/>
</dbReference>
<evidence type="ECO:0000313" key="18">
    <source>
        <dbReference type="EMBL" id="AWM99273.1"/>
    </source>
</evidence>